<comment type="caution">
    <text evidence="2">The sequence shown here is derived from an EMBL/GenBank/DDBJ whole genome shotgun (WGS) entry which is preliminary data.</text>
</comment>
<protein>
    <submittedName>
        <fullName evidence="2">Uncharacterized protein</fullName>
    </submittedName>
</protein>
<gene>
    <name evidence="2" type="ORF">CAUJ_LOCUS7117</name>
</gene>
<name>A0A8S1H9F8_9PELO</name>
<evidence type="ECO:0000313" key="3">
    <source>
        <dbReference type="Proteomes" id="UP000835052"/>
    </source>
</evidence>
<keyword evidence="3" id="KW-1185">Reference proteome</keyword>
<feature type="chain" id="PRO_5035764612" evidence="1">
    <location>
        <begin position="23"/>
        <end position="74"/>
    </location>
</feature>
<evidence type="ECO:0000256" key="1">
    <source>
        <dbReference type="SAM" id="SignalP"/>
    </source>
</evidence>
<dbReference type="EMBL" id="CAJGYM010000020">
    <property type="protein sequence ID" value="CAD6191198.1"/>
    <property type="molecule type" value="Genomic_DNA"/>
</dbReference>
<dbReference type="OrthoDB" id="5823017at2759"/>
<dbReference type="Proteomes" id="UP000835052">
    <property type="component" value="Unassembled WGS sequence"/>
</dbReference>
<accession>A0A8S1H9F8</accession>
<reference evidence="2" key="1">
    <citation type="submission" date="2020-10" db="EMBL/GenBank/DDBJ databases">
        <authorList>
            <person name="Kikuchi T."/>
        </authorList>
    </citation>
    <scope>NUCLEOTIDE SEQUENCE</scope>
    <source>
        <strain evidence="2">NKZ352</strain>
    </source>
</reference>
<evidence type="ECO:0000313" key="2">
    <source>
        <dbReference type="EMBL" id="CAD6191198.1"/>
    </source>
</evidence>
<organism evidence="2 3">
    <name type="scientific">Caenorhabditis auriculariae</name>
    <dbReference type="NCBI Taxonomy" id="2777116"/>
    <lineage>
        <taxon>Eukaryota</taxon>
        <taxon>Metazoa</taxon>
        <taxon>Ecdysozoa</taxon>
        <taxon>Nematoda</taxon>
        <taxon>Chromadorea</taxon>
        <taxon>Rhabditida</taxon>
        <taxon>Rhabditina</taxon>
        <taxon>Rhabditomorpha</taxon>
        <taxon>Rhabditoidea</taxon>
        <taxon>Rhabditidae</taxon>
        <taxon>Peloderinae</taxon>
        <taxon>Caenorhabditis</taxon>
    </lineage>
</organism>
<feature type="signal peptide" evidence="1">
    <location>
        <begin position="1"/>
        <end position="22"/>
    </location>
</feature>
<sequence length="74" mass="8674">MLRFGLFFTFLFFFLLAIAVEARYGDSYYKMLGRMHSAGRDPIIASRVPKMDRNCFFSPVQCMLDTSRTIDENF</sequence>
<keyword evidence="1" id="KW-0732">Signal</keyword>
<dbReference type="AlphaFoldDB" id="A0A8S1H9F8"/>
<proteinExistence type="predicted"/>